<reference evidence="2 3" key="1">
    <citation type="submission" date="2018-11" db="EMBL/GenBank/DDBJ databases">
        <authorList>
            <consortium name="Pathogen Informatics"/>
        </authorList>
    </citation>
    <scope>NUCLEOTIDE SEQUENCE [LARGE SCALE GENOMIC DNA]</scope>
</reference>
<feature type="compositionally biased region" description="Basic residues" evidence="1">
    <location>
        <begin position="112"/>
        <end position="122"/>
    </location>
</feature>
<feature type="compositionally biased region" description="Basic and acidic residues" evidence="1">
    <location>
        <begin position="26"/>
        <end position="38"/>
    </location>
</feature>
<feature type="region of interest" description="Disordered" evidence="1">
    <location>
        <begin position="1"/>
        <end position="129"/>
    </location>
</feature>
<dbReference type="Proteomes" id="UP000281553">
    <property type="component" value="Unassembled WGS sequence"/>
</dbReference>
<evidence type="ECO:0000256" key="1">
    <source>
        <dbReference type="SAM" id="MobiDB-lite"/>
    </source>
</evidence>
<dbReference type="EMBL" id="UYRU01076107">
    <property type="protein sequence ID" value="VDN26580.1"/>
    <property type="molecule type" value="Genomic_DNA"/>
</dbReference>
<organism evidence="2 3">
    <name type="scientific">Dibothriocephalus latus</name>
    <name type="common">Fish tapeworm</name>
    <name type="synonym">Diphyllobothrium latum</name>
    <dbReference type="NCBI Taxonomy" id="60516"/>
    <lineage>
        <taxon>Eukaryota</taxon>
        <taxon>Metazoa</taxon>
        <taxon>Spiralia</taxon>
        <taxon>Lophotrochozoa</taxon>
        <taxon>Platyhelminthes</taxon>
        <taxon>Cestoda</taxon>
        <taxon>Eucestoda</taxon>
        <taxon>Diphyllobothriidea</taxon>
        <taxon>Diphyllobothriidae</taxon>
        <taxon>Dibothriocephalus</taxon>
    </lineage>
</organism>
<proteinExistence type="predicted"/>
<accession>A0A3P7MJ75</accession>
<gene>
    <name evidence="2" type="ORF">DILT_LOCUS14837</name>
</gene>
<sequence length="129" mass="14551">MRQEEERRLEKLRATGASSESEDEAAADHSDLDQDGEAKVTNQHWASGAAGIEAARRAYAEASRQRKKRNAAEEAEEDATKLDSSEDEEDEVRGNLQFEQPIKRKREAAAQQRKKIKKKESRVKKDVVG</sequence>
<name>A0A3P7MJ75_DIBLA</name>
<evidence type="ECO:0000313" key="3">
    <source>
        <dbReference type="Proteomes" id="UP000281553"/>
    </source>
</evidence>
<dbReference type="AlphaFoldDB" id="A0A3P7MJ75"/>
<protein>
    <submittedName>
        <fullName evidence="2">Uncharacterized protein</fullName>
    </submittedName>
</protein>
<feature type="compositionally biased region" description="Basic and acidic residues" evidence="1">
    <location>
        <begin position="1"/>
        <end position="13"/>
    </location>
</feature>
<evidence type="ECO:0000313" key="2">
    <source>
        <dbReference type="EMBL" id="VDN26580.1"/>
    </source>
</evidence>
<keyword evidence="3" id="KW-1185">Reference proteome</keyword>